<name>A0ABQ1HL65_9GAMM</name>
<proteinExistence type="predicted"/>
<organism evidence="1 2">
    <name type="scientific">Arenimonas soli</name>
    <dbReference type="NCBI Taxonomy" id="2269504"/>
    <lineage>
        <taxon>Bacteria</taxon>
        <taxon>Pseudomonadati</taxon>
        <taxon>Pseudomonadota</taxon>
        <taxon>Gammaproteobacteria</taxon>
        <taxon>Lysobacterales</taxon>
        <taxon>Lysobacteraceae</taxon>
        <taxon>Arenimonas</taxon>
    </lineage>
</organism>
<gene>
    <name evidence="1" type="ORF">GCM10011521_20210</name>
</gene>
<accession>A0ABQ1HL65</accession>
<evidence type="ECO:0008006" key="3">
    <source>
        <dbReference type="Google" id="ProtNLM"/>
    </source>
</evidence>
<protein>
    <recommendedName>
        <fullName evidence="3">Transcriptional regulator</fullName>
    </recommendedName>
</protein>
<keyword evidence="2" id="KW-1185">Reference proteome</keyword>
<dbReference type="EMBL" id="BMKC01000002">
    <property type="protein sequence ID" value="GGA81818.1"/>
    <property type="molecule type" value="Genomic_DNA"/>
</dbReference>
<dbReference type="RefSeq" id="WP_188663756.1">
    <property type="nucleotide sequence ID" value="NZ_BMKC01000002.1"/>
</dbReference>
<evidence type="ECO:0000313" key="2">
    <source>
        <dbReference type="Proteomes" id="UP000623419"/>
    </source>
</evidence>
<evidence type="ECO:0000313" key="1">
    <source>
        <dbReference type="EMBL" id="GGA81818.1"/>
    </source>
</evidence>
<comment type="caution">
    <text evidence="1">The sequence shown here is derived from an EMBL/GenBank/DDBJ whole genome shotgun (WGS) entry which is preliminary data.</text>
</comment>
<sequence>MREAKSNARLGIVDSSVPTEDQTTIRVRKELQELLRVIAALEGKTIFSVTDTVLTEYVRRYEATSGRPLLPRAARKSR</sequence>
<reference evidence="2" key="1">
    <citation type="journal article" date="2019" name="Int. J. Syst. Evol. Microbiol.">
        <title>The Global Catalogue of Microorganisms (GCM) 10K type strain sequencing project: providing services to taxonomists for standard genome sequencing and annotation.</title>
        <authorList>
            <consortium name="The Broad Institute Genomics Platform"/>
            <consortium name="The Broad Institute Genome Sequencing Center for Infectious Disease"/>
            <person name="Wu L."/>
            <person name="Ma J."/>
        </authorList>
    </citation>
    <scope>NUCLEOTIDE SEQUENCE [LARGE SCALE GENOMIC DNA]</scope>
    <source>
        <strain evidence="2">CGMCC 1.15905</strain>
    </source>
</reference>
<dbReference type="Proteomes" id="UP000623419">
    <property type="component" value="Unassembled WGS sequence"/>
</dbReference>